<reference evidence="2 3" key="1">
    <citation type="journal article" date="2007" name="Science">
        <title>Sea anemone genome reveals ancestral eumetazoan gene repertoire and genomic organization.</title>
        <authorList>
            <person name="Putnam N.H."/>
            <person name="Srivastava M."/>
            <person name="Hellsten U."/>
            <person name="Dirks B."/>
            <person name="Chapman J."/>
            <person name="Salamov A."/>
            <person name="Terry A."/>
            <person name="Shapiro H."/>
            <person name="Lindquist E."/>
            <person name="Kapitonov V.V."/>
            <person name="Jurka J."/>
            <person name="Genikhovich G."/>
            <person name="Grigoriev I.V."/>
            <person name="Lucas S.M."/>
            <person name="Steele R.E."/>
            <person name="Finnerty J.R."/>
            <person name="Technau U."/>
            <person name="Martindale M.Q."/>
            <person name="Rokhsar D.S."/>
        </authorList>
    </citation>
    <scope>NUCLEOTIDE SEQUENCE [LARGE SCALE GENOMIC DNA]</scope>
    <source>
        <strain evidence="3">CH2 X CH6</strain>
    </source>
</reference>
<dbReference type="HOGENOM" id="CLU_387967_0_0_1"/>
<feature type="region of interest" description="Disordered" evidence="1">
    <location>
        <begin position="275"/>
        <end position="326"/>
    </location>
</feature>
<dbReference type="Proteomes" id="UP000001593">
    <property type="component" value="Unassembled WGS sequence"/>
</dbReference>
<keyword evidence="3" id="KW-1185">Reference proteome</keyword>
<proteinExistence type="predicted"/>
<accession>A7SJ98</accession>
<dbReference type="STRING" id="45351.A7SJ98"/>
<dbReference type="EMBL" id="DS469675">
    <property type="protein sequence ID" value="EDO36235.1"/>
    <property type="molecule type" value="Genomic_DNA"/>
</dbReference>
<feature type="region of interest" description="Disordered" evidence="1">
    <location>
        <begin position="442"/>
        <end position="469"/>
    </location>
</feature>
<name>A7SJ98_NEMVE</name>
<evidence type="ECO:0000313" key="3">
    <source>
        <dbReference type="Proteomes" id="UP000001593"/>
    </source>
</evidence>
<sequence length="712" mass="80146">MNWVGGARNRVKLKHERKIQKEFFERKRHAKKVFRIKCRSPDGKGKRGISQDLLALNTVISAHDKPVNTIGKPRLPQKIDMDHTPLKMFGRQPSAVELPESPGHKRLSKIELTSAKEDKEIDSFIQSKKILHQKKSESFMKQEQENGYHITAGSVQRKSLNNAPKTCITSLAPSTEIPLSKLPLPLNGRLGLYGQLDFDLSWKSSHHGMSREGKKSLENKKTNKEAYFENNVFSKESIFRKEESGRKCQQVPEVCTMGRNFSIQKYFETVHNDPPSITPMKMNDLTPSVPCFESKTNSSQSRSYKSPDYNPYSEPGPLFHPDTNASNIVKAPSKKHAAQHKSEESDTRSGKIYSLRKQLDWNKLCSPTFLDQSNVGDRRDKMSGFAIECGMGCECKSDMIEGVKDHNPEQDNVKTDPTDEALQEVMGMEADDAEAYSEVSSSWSSFSERNTQETVNELEQSTQSKAEVSKTSNINEEIIVNVSQGASLAIRKTRQNIELPQLRKYHIKTSNSTVKDDHSGRRESLANDCVLFKKNGMEEDSQGENTAAGRASGIPLSNANLHGLKEGEEILVCDEKIEDLLSQPDTKTGNFPVNVANLCDMSPLHPSFTPSVKAKQKKDNWTQWDPVKESMNEKTTQTRGGIFTTTATQTDVETREENIEKACQTIEERLEEGALDAKKTIDNDNHTDAKRSGQSDLNWYETLLRKLFTPSP</sequence>
<dbReference type="InParanoid" id="A7SJ98"/>
<feature type="compositionally biased region" description="Polar residues" evidence="1">
    <location>
        <begin position="448"/>
        <end position="469"/>
    </location>
</feature>
<organism evidence="2 3">
    <name type="scientific">Nematostella vectensis</name>
    <name type="common">Starlet sea anemone</name>
    <dbReference type="NCBI Taxonomy" id="45351"/>
    <lineage>
        <taxon>Eukaryota</taxon>
        <taxon>Metazoa</taxon>
        <taxon>Cnidaria</taxon>
        <taxon>Anthozoa</taxon>
        <taxon>Hexacorallia</taxon>
        <taxon>Actiniaria</taxon>
        <taxon>Edwardsiidae</taxon>
        <taxon>Nematostella</taxon>
    </lineage>
</organism>
<dbReference type="InterPro" id="IPR027883">
    <property type="entry name" value="Redic1-like"/>
</dbReference>
<feature type="region of interest" description="Disordered" evidence="1">
    <location>
        <begin position="331"/>
        <end position="350"/>
    </location>
</feature>
<dbReference type="PANTHER" id="PTHR35158">
    <property type="entry name" value="CDNA SEQUENCE CN725425"/>
    <property type="match status" value="1"/>
</dbReference>
<protein>
    <submittedName>
        <fullName evidence="2">Uncharacterized protein</fullName>
    </submittedName>
</protein>
<feature type="compositionally biased region" description="Basic and acidic residues" evidence="1">
    <location>
        <begin position="340"/>
        <end position="349"/>
    </location>
</feature>
<gene>
    <name evidence="2" type="ORF">NEMVEDRAFT_v1g213134</name>
</gene>
<dbReference type="KEGG" id="nve:5507686"/>
<dbReference type="OrthoDB" id="5965145at2759"/>
<dbReference type="AlphaFoldDB" id="A7SJ98"/>
<dbReference type="eggNOG" id="ENOG502SFC5">
    <property type="taxonomic scope" value="Eukaryota"/>
</dbReference>
<evidence type="ECO:0000256" key="1">
    <source>
        <dbReference type="SAM" id="MobiDB-lite"/>
    </source>
</evidence>
<evidence type="ECO:0000313" key="2">
    <source>
        <dbReference type="EMBL" id="EDO36235.1"/>
    </source>
</evidence>
<dbReference type="PANTHER" id="PTHR35158:SF1">
    <property type="entry name" value="CDNA SEQUENCE CN725425"/>
    <property type="match status" value="1"/>
</dbReference>
<feature type="compositionally biased region" description="Polar residues" evidence="1">
    <location>
        <begin position="294"/>
        <end position="304"/>
    </location>
</feature>